<dbReference type="Gene3D" id="3.20.20.490">
    <property type="entry name" value="GxGYxYP glycoside hydrolase, C-terminal domain"/>
    <property type="match status" value="1"/>
</dbReference>
<dbReference type="Proteomes" id="UP000295807">
    <property type="component" value="Unassembled WGS sequence"/>
</dbReference>
<proteinExistence type="predicted"/>
<keyword evidence="3" id="KW-1185">Reference proteome</keyword>
<evidence type="ECO:0000313" key="3">
    <source>
        <dbReference type="Proteomes" id="UP000295807"/>
    </source>
</evidence>
<evidence type="ECO:0000313" key="2">
    <source>
        <dbReference type="EMBL" id="TCS87417.1"/>
    </source>
</evidence>
<name>A0A4R3KSC9_9SPHI</name>
<accession>A0A4R3KSC9</accession>
<dbReference type="AlphaFoldDB" id="A0A4R3KSC9"/>
<organism evidence="2 3">
    <name type="scientific">Anseongella ginsenosidimutans</name>
    <dbReference type="NCBI Taxonomy" id="496056"/>
    <lineage>
        <taxon>Bacteria</taxon>
        <taxon>Pseudomonadati</taxon>
        <taxon>Bacteroidota</taxon>
        <taxon>Sphingobacteriia</taxon>
        <taxon>Sphingobacteriales</taxon>
        <taxon>Sphingobacteriaceae</taxon>
        <taxon>Anseongella</taxon>
    </lineage>
</organism>
<protein>
    <submittedName>
        <fullName evidence="2">GxGYxY motif-containing protein</fullName>
    </submittedName>
</protein>
<sequence length="656" mass="74589">MFASPDQYKMKNTTLLIRFSLGILLTCISISSISASGIFENPVSGGSNPRLPPIGLFDLGYTLKLDMSKPENVRRAWDEVHALATLQGIVNREKPLLYYFYIENEGINIDRYWWQWYRAAGRWLNGRDTLVHHSLEEVVTAYLPYIKGAVIYDPKVAATSNVASSLAGAEDIIAVRYDTTEGSLYRRIILEGPRVPVKIWLLHENDQSLFTGRGTIPGTSLPSTGSAKNDAYRWYLEHYMKAGRFNSRYGAYYIDQQWMKKPTATRLNHHTLSNHDFFVSRRGFFFDLSPWGDEPATDEPGQKPGTDLETLKRFLLTAYKKNDGKKMCYIGGFPPWAFKYTKHAGGGHDDVPTEWEYSRIISAYNAFKDADAIGYGALANASFWQHFPLKKHYRQEWVSKAELKERGYLDEKGKLQLNGRQFMIFYVGDYDAASWVSQTTPTIWDAPGRGTLPLMWCISPVLEERVPHALAYQRETASPNDYFAAADNGAGYLMPGMLQEPRPVSGLPGGLKAWGDHCIPYYKRWDLSITGFIIDGEAPGLNEQGLDQYARFSPNGIVPQKVPLTLLHGNMPVLRADYDVNQSDPGEAAHLILDRIDKRPVPFHWFRNILKKPGWYTQVMQEVKKLDPSVELLDAPTFFELYRIWLKESEEEPAGD</sequence>
<dbReference type="InterPro" id="IPR038410">
    <property type="entry name" value="GxGYxYP_C_sf"/>
</dbReference>
<dbReference type="EMBL" id="SMAD01000005">
    <property type="protein sequence ID" value="TCS87417.1"/>
    <property type="molecule type" value="Genomic_DNA"/>
</dbReference>
<gene>
    <name evidence="2" type="ORF">EDD80_105232</name>
</gene>
<dbReference type="PANTHER" id="PTHR37321">
    <property type="entry name" value="EXPORTED PROTEIN-RELATED"/>
    <property type="match status" value="1"/>
</dbReference>
<dbReference type="InterPro" id="IPR025832">
    <property type="entry name" value="GxGYxYP_C"/>
</dbReference>
<dbReference type="PANTHER" id="PTHR37321:SF1">
    <property type="entry name" value="EXPORTED PROTEIN"/>
    <property type="match status" value="1"/>
</dbReference>
<feature type="domain" description="GxGYxYP putative glycoside hydrolase C-terminal" evidence="1">
    <location>
        <begin position="424"/>
        <end position="642"/>
    </location>
</feature>
<dbReference type="Pfam" id="PF14323">
    <property type="entry name" value="GxGYxYP_C"/>
    <property type="match status" value="1"/>
</dbReference>
<comment type="caution">
    <text evidence="2">The sequence shown here is derived from an EMBL/GenBank/DDBJ whole genome shotgun (WGS) entry which is preliminary data.</text>
</comment>
<evidence type="ECO:0000259" key="1">
    <source>
        <dbReference type="Pfam" id="PF14323"/>
    </source>
</evidence>
<reference evidence="2 3" key="1">
    <citation type="submission" date="2019-03" db="EMBL/GenBank/DDBJ databases">
        <title>Genomic Encyclopedia of Type Strains, Phase IV (KMG-IV): sequencing the most valuable type-strain genomes for metagenomic binning, comparative biology and taxonomic classification.</title>
        <authorList>
            <person name="Goeker M."/>
        </authorList>
    </citation>
    <scope>NUCLEOTIDE SEQUENCE [LARGE SCALE GENOMIC DNA]</scope>
    <source>
        <strain evidence="2 3">DSM 21100</strain>
    </source>
</reference>